<dbReference type="AlphaFoldDB" id="J9Q432"/>
<evidence type="ECO:0000313" key="1">
    <source>
        <dbReference type="EMBL" id="AFJ91786.1"/>
    </source>
</evidence>
<organism evidence="1">
    <name type="scientific">Ostrea edulis</name>
    <name type="common">Native oyster</name>
    <name type="synonym">European flat oyster</name>
    <dbReference type="NCBI Taxonomy" id="37623"/>
    <lineage>
        <taxon>Eukaryota</taxon>
        <taxon>Metazoa</taxon>
        <taxon>Spiralia</taxon>
        <taxon>Lophotrochozoa</taxon>
        <taxon>Mollusca</taxon>
        <taxon>Bivalvia</taxon>
        <taxon>Autobranchia</taxon>
        <taxon>Pteriomorphia</taxon>
        <taxon>Ostreida</taxon>
        <taxon>Ostreoidea</taxon>
        <taxon>Ostreidae</taxon>
        <taxon>Ostrea</taxon>
    </lineage>
</organism>
<feature type="non-terminal residue" evidence="1">
    <location>
        <position position="102"/>
    </location>
</feature>
<dbReference type="EMBL" id="JN091844">
    <property type="protein sequence ID" value="AFJ91786.1"/>
    <property type="molecule type" value="mRNA"/>
</dbReference>
<sequence length="102" mass="11414">YYSEVKKKIATYTVVMVQGLGNVTVNVLNDFNTGRGYTVTNGRCRVTRLPKTFPRNCIPSSAVYLGSLKVGSASRSLRTSSYKYTVKPSFSTSVDMFSFKYR</sequence>
<accession>J9Q432</accession>
<feature type="non-terminal residue" evidence="1">
    <location>
        <position position="1"/>
    </location>
</feature>
<name>J9Q432_OSTED</name>
<proteinExistence type="evidence at transcript level"/>
<reference evidence="1" key="1">
    <citation type="journal article" date="2013" name="Mar. Biotechnol.">
        <title>Identification of relevant cancer related-genes in the flat oyster Ostrea edulis affected by disseminated neoplasia.</title>
        <authorList>
            <person name="Martin-Gomez L."/>
            <person name="Villalba A."/>
            <person name="Carballal M.J."/>
            <person name="Abollo E."/>
        </authorList>
    </citation>
    <scope>NUCLEOTIDE SEQUENCE</scope>
    <source>
        <strain evidence="1">M13F.TUM.071</strain>
    </source>
</reference>
<protein>
    <submittedName>
        <fullName evidence="1">Uncharacterized protein</fullName>
    </submittedName>
</protein>